<dbReference type="InterPro" id="IPR012347">
    <property type="entry name" value="Ferritin-like"/>
</dbReference>
<evidence type="ECO:0000313" key="19">
    <source>
        <dbReference type="Proteomes" id="UP000472240"/>
    </source>
</evidence>
<comment type="catalytic activity">
    <reaction evidence="13">
        <text>4 Fe(2+) + O2 + 4 H(+) = 4 Fe(3+) + 2 H2O</text>
        <dbReference type="Rhea" id="RHEA:11148"/>
        <dbReference type="ChEBI" id="CHEBI:15377"/>
        <dbReference type="ChEBI" id="CHEBI:15378"/>
        <dbReference type="ChEBI" id="CHEBI:15379"/>
        <dbReference type="ChEBI" id="CHEBI:29033"/>
        <dbReference type="ChEBI" id="CHEBI:29034"/>
        <dbReference type="EC" id="1.16.3.1"/>
    </reaction>
</comment>
<dbReference type="GO" id="GO:0008198">
    <property type="term" value="F:ferrous iron binding"/>
    <property type="evidence" value="ECO:0007669"/>
    <property type="project" value="TreeGrafter"/>
</dbReference>
<evidence type="ECO:0000256" key="15">
    <source>
        <dbReference type="RuleBase" id="RU361145"/>
    </source>
</evidence>
<dbReference type="Gene3D" id="1.20.1260.10">
    <property type="match status" value="1"/>
</dbReference>
<feature type="binding site" evidence="14">
    <location>
        <position position="108"/>
    </location>
    <ligand>
        <name>Fe cation</name>
        <dbReference type="ChEBI" id="CHEBI:24875"/>
        <label>2</label>
    </ligand>
</feature>
<dbReference type="GeneTree" id="ENSGT00950000182841"/>
<evidence type="ECO:0000256" key="2">
    <source>
        <dbReference type="ARBA" id="ARBA00004419"/>
    </source>
</evidence>
<evidence type="ECO:0000256" key="11">
    <source>
        <dbReference type="ARBA" id="ARBA00044959"/>
    </source>
</evidence>
<evidence type="ECO:0000256" key="1">
    <source>
        <dbReference type="ARBA" id="ARBA00004371"/>
    </source>
</evidence>
<dbReference type="OMA" id="WMQNKRG"/>
<comment type="similarity">
    <text evidence="3 15">Belongs to the ferritin family.</text>
</comment>
<keyword evidence="8 14" id="KW-0408">Iron</keyword>
<evidence type="ECO:0000256" key="3">
    <source>
        <dbReference type="ARBA" id="ARBA00007513"/>
    </source>
</evidence>
<comment type="subcellular location">
    <subcellularLocation>
        <location evidence="2">Cytoplasmic vesicle</location>
        <location evidence="2">Autophagosome</location>
    </subcellularLocation>
    <subcellularLocation>
        <location evidence="1">Lysosome</location>
    </subcellularLocation>
</comment>
<evidence type="ECO:0000256" key="14">
    <source>
        <dbReference type="PIRSR" id="PIRSR601519-1"/>
    </source>
</evidence>
<dbReference type="PROSITE" id="PS50905">
    <property type="entry name" value="FERRITIN_LIKE"/>
    <property type="match status" value="1"/>
</dbReference>
<accession>A0A671G4I6</accession>
<dbReference type="InterPro" id="IPR001519">
    <property type="entry name" value="Ferritin"/>
</dbReference>
<keyword evidence="10" id="KW-0968">Cytoplasmic vesicle</keyword>
<evidence type="ECO:0000256" key="13">
    <source>
        <dbReference type="ARBA" id="ARBA00047990"/>
    </source>
</evidence>
<dbReference type="GO" id="GO:0005776">
    <property type="term" value="C:autophagosome"/>
    <property type="evidence" value="ECO:0007669"/>
    <property type="project" value="UniProtKB-SubCell"/>
</dbReference>
<dbReference type="Proteomes" id="UP000472240">
    <property type="component" value="Chromosome 1"/>
</dbReference>
<dbReference type="GO" id="GO:0006879">
    <property type="term" value="P:intracellular iron ion homeostasis"/>
    <property type="evidence" value="ECO:0007669"/>
    <property type="project" value="UniProtKB-KW"/>
</dbReference>
<evidence type="ECO:0000256" key="10">
    <source>
        <dbReference type="ARBA" id="ARBA00023329"/>
    </source>
</evidence>
<dbReference type="InterPro" id="IPR009078">
    <property type="entry name" value="Ferritin-like_SF"/>
</dbReference>
<comment type="subunit">
    <text evidence="11">Oligomer of 24 subunits. There are two types of subunits: L (light) chain and H (heavy) chain. The major chain can be light or heavy, depending on the species and tissue type. The functional molecule forms a roughly spherical shell with a diameter of 12 nm and contains a central cavity into which the insoluble mineral iron core is deposited. Interacts with NCOA4; NCOA4 promotes targeting of the iron-binding ferritin complex to autolysosomes following starvation or iron depletion.</text>
</comment>
<feature type="binding site" evidence="14">
    <location>
        <position position="63"/>
    </location>
    <ligand>
        <name>Fe cation</name>
        <dbReference type="ChEBI" id="CHEBI:24875"/>
        <label>1</label>
    </ligand>
</feature>
<dbReference type="SUPFAM" id="SSF47240">
    <property type="entry name" value="Ferritin-like"/>
    <property type="match status" value="1"/>
</dbReference>
<comment type="function">
    <text evidence="15">Stores iron in a soluble, non-toxic, readily available form. Important for iron homeostasis. Iron is taken up in the ferrous form and deposited as ferric hydroxides after oxidation.</text>
</comment>
<dbReference type="Ensembl" id="ENSRFET00010032287.1">
    <property type="protein sequence ID" value="ENSRFEP00010029757.1"/>
    <property type="gene ID" value="ENSRFEG00010019726.1"/>
</dbReference>
<dbReference type="Ensembl" id="ENSRFET00010000207.1">
    <property type="protein sequence ID" value="ENSRFEP00010000187.1"/>
    <property type="gene ID" value="ENSRFEG00010000143.1"/>
</dbReference>
<organism evidence="18 19">
    <name type="scientific">Rhinolophus ferrumequinum</name>
    <name type="common">Greater horseshoe bat</name>
    <dbReference type="NCBI Taxonomy" id="59479"/>
    <lineage>
        <taxon>Eukaryota</taxon>
        <taxon>Metazoa</taxon>
        <taxon>Chordata</taxon>
        <taxon>Craniata</taxon>
        <taxon>Vertebrata</taxon>
        <taxon>Euteleostomi</taxon>
        <taxon>Mammalia</taxon>
        <taxon>Eutheria</taxon>
        <taxon>Laurasiatheria</taxon>
        <taxon>Chiroptera</taxon>
        <taxon>Yinpterochiroptera</taxon>
        <taxon>Rhinolophoidea</taxon>
        <taxon>Rhinolophidae</taxon>
        <taxon>Rhinolophinae</taxon>
        <taxon>Rhinolophus</taxon>
    </lineage>
</organism>
<evidence type="ECO:0000256" key="4">
    <source>
        <dbReference type="ARBA" id="ARBA00022434"/>
    </source>
</evidence>
<evidence type="ECO:0000256" key="6">
    <source>
        <dbReference type="ARBA" id="ARBA00022723"/>
    </source>
</evidence>
<sequence>MTTAPPSYVRQNYYPECEAAINNQIVLELYASYVYESMASYFSSHEVALKRFAGFFLQQSSQERKHAERLMELQNQRGGHLRLRDISRPDRNRWENGLKAMECALHLERSVNQSLLDLHQLATENKDAHLCQIGGLGSQLARTPLWRAHPGLQ</sequence>
<dbReference type="Ensembl" id="ENSRFET00010032238.1">
    <property type="protein sequence ID" value="ENSRFEP00010029712.1"/>
    <property type="gene ID" value="ENSRFEG00010019706.1"/>
</dbReference>
<dbReference type="GO" id="GO:0005764">
    <property type="term" value="C:lysosome"/>
    <property type="evidence" value="ECO:0007669"/>
    <property type="project" value="UniProtKB-SubCell"/>
</dbReference>
<dbReference type="CDD" id="cd01056">
    <property type="entry name" value="Euk_Ferritin"/>
    <property type="match status" value="1"/>
</dbReference>
<keyword evidence="9" id="KW-0458">Lysosome</keyword>
<evidence type="ECO:0000313" key="18">
    <source>
        <dbReference type="Ensembl" id="ENSRFEP00010029712.1"/>
    </source>
</evidence>
<keyword evidence="7" id="KW-0560">Oxidoreductase</keyword>
<evidence type="ECO:0000259" key="16">
    <source>
        <dbReference type="PROSITE" id="PS50905"/>
    </source>
</evidence>
<keyword evidence="19" id="KW-1185">Reference proteome</keyword>
<reference evidence="17 19" key="3">
    <citation type="submission" date="2018-12" db="EMBL/GenBank/DDBJ databases">
        <title>G10K-VGP greater horseshoe bat female genome, primary haplotype.</title>
        <authorList>
            <person name="Teeling E."/>
            <person name="Myers G."/>
            <person name="Vernes S."/>
            <person name="Pippel M."/>
            <person name="Winkler S."/>
            <person name="Fedrigo O."/>
            <person name="Rhie A."/>
            <person name="Koren S."/>
            <person name="Phillippy A."/>
            <person name="Lewin H."/>
            <person name="Damas J."/>
            <person name="Howe K."/>
            <person name="Mountcastle J."/>
            <person name="Jarvis E.D."/>
        </authorList>
    </citation>
    <scope>NUCLEOTIDE SEQUENCE [LARGE SCALE GENOMIC DNA]</scope>
</reference>
<keyword evidence="5" id="KW-0963">Cytoplasm</keyword>
<dbReference type="PANTHER" id="PTHR11431:SF97">
    <property type="entry name" value="FERRITIN HEAVY POLYPEPTIDE-LIKE 17-RELATED"/>
    <property type="match status" value="1"/>
</dbReference>
<protein>
    <recommendedName>
        <fullName evidence="15">Ferritin</fullName>
    </recommendedName>
</protein>
<dbReference type="GO" id="GO:0008199">
    <property type="term" value="F:ferric iron binding"/>
    <property type="evidence" value="ECO:0007669"/>
    <property type="project" value="InterPro"/>
</dbReference>
<proteinExistence type="inferred from homology"/>
<evidence type="ECO:0000256" key="12">
    <source>
        <dbReference type="ARBA" id="ARBA00045964"/>
    </source>
</evidence>
<dbReference type="PANTHER" id="PTHR11431">
    <property type="entry name" value="FERRITIN"/>
    <property type="match status" value="1"/>
</dbReference>
<dbReference type="GO" id="GO:0006826">
    <property type="term" value="P:iron ion transport"/>
    <property type="evidence" value="ECO:0007669"/>
    <property type="project" value="InterPro"/>
</dbReference>
<dbReference type="AlphaFoldDB" id="A0A671G4I6"/>
<feature type="domain" description="Ferritin-like diiron" evidence="16">
    <location>
        <begin position="11"/>
        <end position="153"/>
    </location>
</feature>
<dbReference type="FunFam" id="1.20.1260.10:FF:000024">
    <property type="entry name" value="Ferritin heavy chain"/>
    <property type="match status" value="1"/>
</dbReference>
<evidence type="ECO:0000256" key="7">
    <source>
        <dbReference type="ARBA" id="ARBA00023002"/>
    </source>
</evidence>
<reference evidence="17 19" key="2">
    <citation type="journal article" date="2018" name="Annu Rev Anim Biosci">
        <title>Bat Biology, Genomes, and the Bat1K Project: To Generate Chromosome-Level Genomes for All Living Bat Species.</title>
        <authorList>
            <person name="Teeling E.C."/>
            <person name="Vernes S.C."/>
            <person name="Davalos L.M."/>
            <person name="Ray D.A."/>
            <person name="Gilbert M.T.P."/>
            <person name="Myers E."/>
        </authorList>
    </citation>
    <scope>NUCLEOTIDE SEQUENCE</scope>
</reference>
<dbReference type="GO" id="GO:0031410">
    <property type="term" value="C:cytoplasmic vesicle"/>
    <property type="evidence" value="ECO:0007669"/>
    <property type="project" value="UniProtKB-KW"/>
</dbReference>
<reference evidence="18" key="4">
    <citation type="submission" date="2025-05" db="UniProtKB">
        <authorList>
            <consortium name="Ensembl"/>
        </authorList>
    </citation>
    <scope>IDENTIFICATION</scope>
</reference>
<reference evidence="17 19" key="1">
    <citation type="journal article" date="2015" name="Annu Rev Anim Biosci">
        <title>The Genome 10K Project: a way forward.</title>
        <authorList>
            <person name="Koepfli K.P."/>
            <person name="Paten B."/>
            <person name="O'Brien S.J."/>
            <person name="Koepfli K.P."/>
            <person name="Paten B."/>
            <person name="Antunes A."/>
            <person name="Belov K."/>
            <person name="Bustamante C."/>
            <person name="Castoe T.A."/>
            <person name="Clawson H."/>
            <person name="Crawford A.J."/>
            <person name="Diekhans M."/>
            <person name="Distel D."/>
            <person name="Durbin R."/>
            <person name="Earl D."/>
            <person name="Fujita M.K."/>
            <person name="Gamble T."/>
            <person name="Georges A."/>
            <person name="Gemmell N."/>
            <person name="Gilbert M.T."/>
            <person name="Graves J.M."/>
            <person name="Green R.E."/>
            <person name="Hickey G."/>
            <person name="Jarvis E.D."/>
            <person name="Johnson W."/>
            <person name="Komissarov A."/>
            <person name="Korf I."/>
            <person name="Kuhn R."/>
            <person name="Larkin D.M."/>
            <person name="Lewin H."/>
            <person name="Lopez J.V."/>
            <person name="Ma J."/>
            <person name="Marques-Bonet T."/>
            <person name="Miller W."/>
            <person name="Murphy R."/>
            <person name="Pevzner P."/>
            <person name="Shapiro B."/>
            <person name="Steiner C."/>
            <person name="Tamazian G."/>
            <person name="Venkatesh B."/>
            <person name="Wang J."/>
            <person name="Wayne R."/>
            <person name="Wiley E."/>
            <person name="Yang H."/>
            <person name="Zhang G."/>
            <person name="Haussler D."/>
            <person name="Ryder O."/>
            <person name="O'Brien S.J."/>
        </authorList>
    </citation>
    <scope>NUCLEOTIDE SEQUENCE</scope>
</reference>
<feature type="binding site" evidence="14">
    <location>
        <position position="66"/>
    </location>
    <ligand>
        <name>Fe cation</name>
        <dbReference type="ChEBI" id="CHEBI:24875"/>
        <label>1</label>
    </ligand>
</feature>
<dbReference type="Pfam" id="PF00210">
    <property type="entry name" value="Ferritin"/>
    <property type="match status" value="1"/>
</dbReference>
<evidence type="ECO:0000313" key="17">
    <source>
        <dbReference type="Ensembl" id="ENSRFEP00010000187.1"/>
    </source>
</evidence>
<dbReference type="InterPro" id="IPR009040">
    <property type="entry name" value="Ferritin-like_diiron"/>
</dbReference>
<keyword evidence="6 14" id="KW-0479">Metal-binding</keyword>
<comment type="function">
    <text evidence="12">Stores iron in a soluble, non-toxic, readily available form. Important for iron homeostasis. Has ferroxidase activity. Iron is taken up in the ferrous form and deposited as ferric hydroxides after oxidation. Also plays a role in delivery of iron to cells. Mediates iron uptake in capsule cells of the developing kidney. Delivery to lysosomes is mediated by the cargo receptor NCOA4 for autophagic degradation and release of iron.</text>
</comment>
<dbReference type="GO" id="GO:0004322">
    <property type="term" value="F:ferroxidase activity"/>
    <property type="evidence" value="ECO:0007669"/>
    <property type="project" value="UniProtKB-EC"/>
</dbReference>
<feature type="binding site" evidence="14">
    <location>
        <position position="28"/>
    </location>
    <ligand>
        <name>Fe cation</name>
        <dbReference type="ChEBI" id="CHEBI:24875"/>
        <label>1</label>
    </ligand>
</feature>
<evidence type="ECO:0000256" key="8">
    <source>
        <dbReference type="ARBA" id="ARBA00023004"/>
    </source>
</evidence>
<keyword evidence="4 15" id="KW-0409">Iron storage</keyword>
<evidence type="ECO:0000256" key="5">
    <source>
        <dbReference type="ARBA" id="ARBA00022490"/>
    </source>
</evidence>
<name>A0A671G4I6_RHIFE</name>
<evidence type="ECO:0000256" key="9">
    <source>
        <dbReference type="ARBA" id="ARBA00023228"/>
    </source>
</evidence>
<dbReference type="InterPro" id="IPR008331">
    <property type="entry name" value="Ferritin_DPS_dom"/>
</dbReference>